<organism evidence="1 2">
    <name type="scientific">Dreissena polymorpha</name>
    <name type="common">Zebra mussel</name>
    <name type="synonym">Mytilus polymorpha</name>
    <dbReference type="NCBI Taxonomy" id="45954"/>
    <lineage>
        <taxon>Eukaryota</taxon>
        <taxon>Metazoa</taxon>
        <taxon>Spiralia</taxon>
        <taxon>Lophotrochozoa</taxon>
        <taxon>Mollusca</taxon>
        <taxon>Bivalvia</taxon>
        <taxon>Autobranchia</taxon>
        <taxon>Heteroconchia</taxon>
        <taxon>Euheterodonta</taxon>
        <taxon>Imparidentia</taxon>
        <taxon>Neoheterodontei</taxon>
        <taxon>Myida</taxon>
        <taxon>Dreissenoidea</taxon>
        <taxon>Dreissenidae</taxon>
        <taxon>Dreissena</taxon>
    </lineage>
</organism>
<evidence type="ECO:0000313" key="1">
    <source>
        <dbReference type="EMBL" id="KAH3695113.1"/>
    </source>
</evidence>
<dbReference type="Proteomes" id="UP000828390">
    <property type="component" value="Unassembled WGS sequence"/>
</dbReference>
<name>A0A9D3Y756_DREPO</name>
<protein>
    <submittedName>
        <fullName evidence="1">Uncharacterized protein</fullName>
    </submittedName>
</protein>
<gene>
    <name evidence="1" type="ORF">DPMN_082569</name>
</gene>
<dbReference type="Gene3D" id="1.20.5.110">
    <property type="match status" value="1"/>
</dbReference>
<sequence length="54" mass="6206">MQQHSAQIEQLASFEKRFDDFRPCSQQLATLEERLVDLENRLTKVAVVEADATV</sequence>
<reference evidence="1" key="2">
    <citation type="submission" date="2020-11" db="EMBL/GenBank/DDBJ databases">
        <authorList>
            <person name="McCartney M.A."/>
            <person name="Auch B."/>
            <person name="Kono T."/>
            <person name="Mallez S."/>
            <person name="Becker A."/>
            <person name="Gohl D.M."/>
            <person name="Silverstein K.A.T."/>
            <person name="Koren S."/>
            <person name="Bechman K.B."/>
            <person name="Herman A."/>
            <person name="Abrahante J.E."/>
            <person name="Garbe J."/>
        </authorList>
    </citation>
    <scope>NUCLEOTIDE SEQUENCE</scope>
    <source>
        <strain evidence="1">Duluth1</strain>
        <tissue evidence="1">Whole animal</tissue>
    </source>
</reference>
<keyword evidence="2" id="KW-1185">Reference proteome</keyword>
<proteinExistence type="predicted"/>
<evidence type="ECO:0000313" key="2">
    <source>
        <dbReference type="Proteomes" id="UP000828390"/>
    </source>
</evidence>
<accession>A0A9D3Y756</accession>
<dbReference type="AlphaFoldDB" id="A0A9D3Y756"/>
<dbReference type="EMBL" id="JAIWYP010000016">
    <property type="protein sequence ID" value="KAH3695113.1"/>
    <property type="molecule type" value="Genomic_DNA"/>
</dbReference>
<comment type="caution">
    <text evidence="1">The sequence shown here is derived from an EMBL/GenBank/DDBJ whole genome shotgun (WGS) entry which is preliminary data.</text>
</comment>
<reference evidence="1" key="1">
    <citation type="journal article" date="2019" name="bioRxiv">
        <title>The Genome of the Zebra Mussel, Dreissena polymorpha: A Resource for Invasive Species Research.</title>
        <authorList>
            <person name="McCartney M.A."/>
            <person name="Auch B."/>
            <person name="Kono T."/>
            <person name="Mallez S."/>
            <person name="Zhang Y."/>
            <person name="Obille A."/>
            <person name="Becker A."/>
            <person name="Abrahante J.E."/>
            <person name="Garbe J."/>
            <person name="Badalamenti J.P."/>
            <person name="Herman A."/>
            <person name="Mangelson H."/>
            <person name="Liachko I."/>
            <person name="Sullivan S."/>
            <person name="Sone E.D."/>
            <person name="Koren S."/>
            <person name="Silverstein K.A.T."/>
            <person name="Beckman K.B."/>
            <person name="Gohl D.M."/>
        </authorList>
    </citation>
    <scope>NUCLEOTIDE SEQUENCE</scope>
    <source>
        <strain evidence="1">Duluth1</strain>
        <tissue evidence="1">Whole animal</tissue>
    </source>
</reference>